<protein>
    <submittedName>
        <fullName evidence="2">Transcriptional regulator, XRE family</fullName>
    </submittedName>
</protein>
<proteinExistence type="predicted"/>
<dbReference type="InterPro" id="IPR010982">
    <property type="entry name" value="Lambda_DNA-bd_dom_sf"/>
</dbReference>
<dbReference type="AlphaFoldDB" id="S0FYZ0"/>
<organism evidence="2 3">
    <name type="scientific">Desulfotignum phosphitoxidans DSM 13687</name>
    <dbReference type="NCBI Taxonomy" id="1286635"/>
    <lineage>
        <taxon>Bacteria</taxon>
        <taxon>Pseudomonadati</taxon>
        <taxon>Thermodesulfobacteriota</taxon>
        <taxon>Desulfobacteria</taxon>
        <taxon>Desulfobacterales</taxon>
        <taxon>Desulfobacteraceae</taxon>
        <taxon>Desulfotignum</taxon>
    </lineage>
</organism>
<keyword evidence="3" id="KW-1185">Reference proteome</keyword>
<gene>
    <name evidence="2" type="ORF">Dpo_8c00960</name>
</gene>
<reference evidence="2 3" key="1">
    <citation type="journal article" date="2013" name="Genome Announc.">
        <title>Draft Genome Sequence of Desulfotignum phosphitoxidans DSM 13687 Strain FiPS-3.</title>
        <authorList>
            <person name="Poehlein A."/>
            <person name="Daniel R."/>
            <person name="Simeonova D.D."/>
        </authorList>
    </citation>
    <scope>NUCLEOTIDE SEQUENCE [LARGE SCALE GENOMIC DNA]</scope>
    <source>
        <strain evidence="2 3">DSM 13687</strain>
    </source>
</reference>
<evidence type="ECO:0000313" key="2">
    <source>
        <dbReference type="EMBL" id="EMS78429.1"/>
    </source>
</evidence>
<name>S0FYZ0_9BACT</name>
<dbReference type="Gene3D" id="1.10.260.40">
    <property type="entry name" value="lambda repressor-like DNA-binding domains"/>
    <property type="match status" value="1"/>
</dbReference>
<evidence type="ECO:0000259" key="1">
    <source>
        <dbReference type="PROSITE" id="PS50943"/>
    </source>
</evidence>
<dbReference type="Pfam" id="PF01381">
    <property type="entry name" value="HTH_3"/>
    <property type="match status" value="1"/>
</dbReference>
<feature type="domain" description="HTH cro/C1-type" evidence="1">
    <location>
        <begin position="14"/>
        <end position="67"/>
    </location>
</feature>
<dbReference type="PROSITE" id="PS50943">
    <property type="entry name" value="HTH_CROC1"/>
    <property type="match status" value="1"/>
</dbReference>
<dbReference type="RefSeq" id="WP_006967504.1">
    <property type="nucleotide sequence ID" value="NZ_APJX01000008.1"/>
</dbReference>
<dbReference type="OrthoDB" id="5296120at2"/>
<dbReference type="Proteomes" id="UP000014216">
    <property type="component" value="Unassembled WGS sequence"/>
</dbReference>
<dbReference type="SMART" id="SM00530">
    <property type="entry name" value="HTH_XRE"/>
    <property type="match status" value="1"/>
</dbReference>
<dbReference type="GO" id="GO:0003677">
    <property type="term" value="F:DNA binding"/>
    <property type="evidence" value="ECO:0007669"/>
    <property type="project" value="InterPro"/>
</dbReference>
<dbReference type="SUPFAM" id="SSF47413">
    <property type="entry name" value="lambda repressor-like DNA-binding domains"/>
    <property type="match status" value="1"/>
</dbReference>
<sequence>MDIKKLQKQLGLRLKELRLAKGFKQEDLEDYGFSYRYYGKLERGDVNPTLETLFRLSEIFEISLADLFAFMEKEVPLSENGQAVAIKIGQILKQNDGSRIRKLKIFLDDIL</sequence>
<dbReference type="EMBL" id="APJX01000008">
    <property type="protein sequence ID" value="EMS78429.1"/>
    <property type="molecule type" value="Genomic_DNA"/>
</dbReference>
<comment type="caution">
    <text evidence="2">The sequence shown here is derived from an EMBL/GenBank/DDBJ whole genome shotgun (WGS) entry which is preliminary data.</text>
</comment>
<evidence type="ECO:0000313" key="3">
    <source>
        <dbReference type="Proteomes" id="UP000014216"/>
    </source>
</evidence>
<accession>S0FYZ0</accession>
<dbReference type="InterPro" id="IPR001387">
    <property type="entry name" value="Cro/C1-type_HTH"/>
</dbReference>
<dbReference type="CDD" id="cd00093">
    <property type="entry name" value="HTH_XRE"/>
    <property type="match status" value="1"/>
</dbReference>